<dbReference type="EMBL" id="BMCP01000002">
    <property type="protein sequence ID" value="GGE45658.1"/>
    <property type="molecule type" value="Genomic_DNA"/>
</dbReference>
<feature type="transmembrane region" description="Helical" evidence="7">
    <location>
        <begin position="282"/>
        <end position="301"/>
    </location>
</feature>
<feature type="transmembrane region" description="Helical" evidence="7">
    <location>
        <begin position="101"/>
        <end position="122"/>
    </location>
</feature>
<comment type="subcellular location">
    <subcellularLocation>
        <location evidence="1 7">Cell membrane</location>
        <topology evidence="1 7">Multi-pass membrane protein</topology>
    </subcellularLocation>
</comment>
<dbReference type="PANTHER" id="PTHR43163">
    <property type="entry name" value="DIPEPTIDE TRANSPORT SYSTEM PERMEASE PROTEIN DPPB-RELATED"/>
    <property type="match status" value="1"/>
</dbReference>
<dbReference type="InterPro" id="IPR000515">
    <property type="entry name" value="MetI-like"/>
</dbReference>
<keyword evidence="3" id="KW-1003">Cell membrane</keyword>
<keyword evidence="5 7" id="KW-1133">Transmembrane helix</keyword>
<evidence type="ECO:0000256" key="1">
    <source>
        <dbReference type="ARBA" id="ARBA00004651"/>
    </source>
</evidence>
<dbReference type="GO" id="GO:0055085">
    <property type="term" value="P:transmembrane transport"/>
    <property type="evidence" value="ECO:0007669"/>
    <property type="project" value="InterPro"/>
</dbReference>
<feature type="transmembrane region" description="Helical" evidence="7">
    <location>
        <begin position="237"/>
        <end position="262"/>
    </location>
</feature>
<dbReference type="Pfam" id="PF19300">
    <property type="entry name" value="BPD_transp_1_N"/>
    <property type="match status" value="1"/>
</dbReference>
<name>A0A8J3DW47_9RHOB</name>
<dbReference type="PROSITE" id="PS50928">
    <property type="entry name" value="ABC_TM1"/>
    <property type="match status" value="1"/>
</dbReference>
<dbReference type="GO" id="GO:0005886">
    <property type="term" value="C:plasma membrane"/>
    <property type="evidence" value="ECO:0007669"/>
    <property type="project" value="UniProtKB-SubCell"/>
</dbReference>
<evidence type="ECO:0000256" key="4">
    <source>
        <dbReference type="ARBA" id="ARBA00022692"/>
    </source>
</evidence>
<feature type="domain" description="ABC transmembrane type-1" evidence="8">
    <location>
        <begin position="95"/>
        <end position="301"/>
    </location>
</feature>
<keyword evidence="6 7" id="KW-0472">Membrane</keyword>
<sequence>MMGFFVRRLLLAIPTLFVMLTAIFVLVRLVPGDAASVILGDQASAESLAALRERLGLDQPLHIQYFSFLGDVLTGDFGQSLSSGRSVIQEVLLVLPFTIELTVAAIIIGIAFGLPLGIAAALSRNGWVDYVSRVVSLVGLSFPAFVSGILMLIVFAIHLGWFPVLGTVSGGNGGFAARMQALALPALNLGIIMTAYVMRVTRAAMLGVLTEDYIRTARAKGVAPRQLVMTHALRNSLIPIITVVGLYFGTLIGNSVLTEIIFNRPGLGKLILGALNARDYTLLQGLMIIFAVCVIIVNTLTDMTYGLVDPRVKYS</sequence>
<dbReference type="PANTHER" id="PTHR43163:SF6">
    <property type="entry name" value="DIPEPTIDE TRANSPORT SYSTEM PERMEASE PROTEIN DPPB-RELATED"/>
    <property type="match status" value="1"/>
</dbReference>
<dbReference type="SUPFAM" id="SSF161098">
    <property type="entry name" value="MetI-like"/>
    <property type="match status" value="1"/>
</dbReference>
<reference evidence="9" key="1">
    <citation type="journal article" date="2014" name="Int. J. Syst. Evol. Microbiol.">
        <title>Complete genome sequence of Corynebacterium casei LMG S-19264T (=DSM 44701T), isolated from a smear-ripened cheese.</title>
        <authorList>
            <consortium name="US DOE Joint Genome Institute (JGI-PGF)"/>
            <person name="Walter F."/>
            <person name="Albersmeier A."/>
            <person name="Kalinowski J."/>
            <person name="Ruckert C."/>
        </authorList>
    </citation>
    <scope>NUCLEOTIDE SEQUENCE</scope>
    <source>
        <strain evidence="9">CCM 7684</strain>
    </source>
</reference>
<dbReference type="Gene3D" id="1.10.3720.10">
    <property type="entry name" value="MetI-like"/>
    <property type="match status" value="1"/>
</dbReference>
<keyword evidence="4 7" id="KW-0812">Transmembrane</keyword>
<dbReference type="AlphaFoldDB" id="A0A8J3DW47"/>
<proteinExistence type="inferred from homology"/>
<comment type="caution">
    <text evidence="9">The sequence shown here is derived from an EMBL/GenBank/DDBJ whole genome shotgun (WGS) entry which is preliminary data.</text>
</comment>
<feature type="transmembrane region" description="Helical" evidence="7">
    <location>
        <begin position="179"/>
        <end position="198"/>
    </location>
</feature>
<keyword evidence="10" id="KW-1185">Reference proteome</keyword>
<gene>
    <name evidence="9" type="ORF">GCM10007276_23600</name>
</gene>
<dbReference type="Proteomes" id="UP000602745">
    <property type="component" value="Unassembled WGS sequence"/>
</dbReference>
<evidence type="ECO:0000313" key="10">
    <source>
        <dbReference type="Proteomes" id="UP000602745"/>
    </source>
</evidence>
<dbReference type="CDD" id="cd06261">
    <property type="entry name" value="TM_PBP2"/>
    <property type="match status" value="1"/>
</dbReference>
<dbReference type="InterPro" id="IPR045621">
    <property type="entry name" value="BPD_transp_1_N"/>
</dbReference>
<evidence type="ECO:0000256" key="2">
    <source>
        <dbReference type="ARBA" id="ARBA00022448"/>
    </source>
</evidence>
<evidence type="ECO:0000256" key="6">
    <source>
        <dbReference type="ARBA" id="ARBA00023136"/>
    </source>
</evidence>
<comment type="similarity">
    <text evidence="7">Belongs to the binding-protein-dependent transport system permease family.</text>
</comment>
<evidence type="ECO:0000259" key="8">
    <source>
        <dbReference type="PROSITE" id="PS50928"/>
    </source>
</evidence>
<accession>A0A8J3DW47</accession>
<dbReference type="RefSeq" id="WP_188409918.1">
    <property type="nucleotide sequence ID" value="NZ_BMCP01000002.1"/>
</dbReference>
<evidence type="ECO:0000256" key="3">
    <source>
        <dbReference type="ARBA" id="ARBA00022475"/>
    </source>
</evidence>
<organism evidence="9 10">
    <name type="scientific">Agaricicola taiwanensis</name>
    <dbReference type="NCBI Taxonomy" id="591372"/>
    <lineage>
        <taxon>Bacteria</taxon>
        <taxon>Pseudomonadati</taxon>
        <taxon>Pseudomonadota</taxon>
        <taxon>Alphaproteobacteria</taxon>
        <taxon>Rhodobacterales</taxon>
        <taxon>Paracoccaceae</taxon>
        <taxon>Agaricicola</taxon>
    </lineage>
</organism>
<dbReference type="InterPro" id="IPR035906">
    <property type="entry name" value="MetI-like_sf"/>
</dbReference>
<reference evidence="9" key="2">
    <citation type="submission" date="2020-09" db="EMBL/GenBank/DDBJ databases">
        <authorList>
            <person name="Sun Q."/>
            <person name="Sedlacek I."/>
        </authorList>
    </citation>
    <scope>NUCLEOTIDE SEQUENCE</scope>
    <source>
        <strain evidence="9">CCM 7684</strain>
    </source>
</reference>
<dbReference type="Pfam" id="PF00528">
    <property type="entry name" value="BPD_transp_1"/>
    <property type="match status" value="1"/>
</dbReference>
<evidence type="ECO:0000256" key="7">
    <source>
        <dbReference type="RuleBase" id="RU363032"/>
    </source>
</evidence>
<evidence type="ECO:0000313" key="9">
    <source>
        <dbReference type="EMBL" id="GGE45658.1"/>
    </source>
</evidence>
<feature type="transmembrane region" description="Helical" evidence="7">
    <location>
        <begin position="134"/>
        <end position="159"/>
    </location>
</feature>
<evidence type="ECO:0000256" key="5">
    <source>
        <dbReference type="ARBA" id="ARBA00022989"/>
    </source>
</evidence>
<keyword evidence="2 7" id="KW-0813">Transport</keyword>
<protein>
    <submittedName>
        <fullName evidence="9">Peptide ABC transporter permease</fullName>
    </submittedName>
</protein>